<dbReference type="GO" id="GO:0043335">
    <property type="term" value="P:protein unfolding"/>
    <property type="evidence" value="ECO:0007669"/>
    <property type="project" value="TreeGrafter"/>
</dbReference>
<dbReference type="GO" id="GO:0005737">
    <property type="term" value="C:cytoplasm"/>
    <property type="evidence" value="ECO:0007669"/>
    <property type="project" value="UniProtKB-SubCell"/>
</dbReference>
<dbReference type="InterPro" id="IPR037041">
    <property type="entry name" value="Trigger_fac_C_sf"/>
</dbReference>
<keyword evidence="9 12" id="KW-0131">Cell cycle</keyword>
<dbReference type="EMBL" id="PZJG01000001">
    <property type="protein sequence ID" value="RAK50213.1"/>
    <property type="molecule type" value="Genomic_DNA"/>
</dbReference>
<evidence type="ECO:0000256" key="10">
    <source>
        <dbReference type="ARBA" id="ARBA00024849"/>
    </source>
</evidence>
<dbReference type="PANTHER" id="PTHR30560">
    <property type="entry name" value="TRIGGER FACTOR CHAPERONE AND PEPTIDYL-PROLYL CIS/TRANS ISOMERASE"/>
    <property type="match status" value="1"/>
</dbReference>
<evidence type="ECO:0000256" key="14">
    <source>
        <dbReference type="RuleBase" id="RU003914"/>
    </source>
</evidence>
<dbReference type="InterPro" id="IPR046357">
    <property type="entry name" value="PPIase_dom_sf"/>
</dbReference>
<dbReference type="Gene3D" id="1.10.3120.10">
    <property type="entry name" value="Trigger factor, C-terminal domain"/>
    <property type="match status" value="1"/>
</dbReference>
<accession>A0A328A6P0</accession>
<dbReference type="SUPFAM" id="SSF54534">
    <property type="entry name" value="FKBP-like"/>
    <property type="match status" value="1"/>
</dbReference>
<evidence type="ECO:0000256" key="5">
    <source>
        <dbReference type="ARBA" id="ARBA00022618"/>
    </source>
</evidence>
<dbReference type="Gene3D" id="3.30.70.1050">
    <property type="entry name" value="Trigger factor ribosome-binding domain"/>
    <property type="match status" value="1"/>
</dbReference>
<reference evidence="16 17" key="1">
    <citation type="journal article" date="2018" name="Front. Microbiol.">
        <title>Description and Comparative Genomics of Macrococcus caseolyticus subsp. hominis subsp. nov., Macrococcus goetzii sp. nov., Macrococcus epidermidis sp. nov., and Macrococcus bohemicus sp. nov., Novel Macrococci From Human Clinical Material With Virulence Potential and Suspected Uptake of Foreign DNA by Natural Transformation.</title>
        <authorList>
            <person name="Maslanova I."/>
            <person name="Wertheimer Z."/>
            <person name="Sedlacek I."/>
            <person name="Svec P."/>
            <person name="Indrakova A."/>
            <person name="Kovarovic V."/>
            <person name="Schumann P."/>
            <person name="Sproer C."/>
            <person name="Kralova S."/>
            <person name="Sedo O."/>
            <person name="Kristofova L."/>
            <person name="Vrbovska V."/>
            <person name="Fuzik T."/>
            <person name="Petras P."/>
            <person name="Zdrahal Z."/>
            <person name="Ruzickova V."/>
            <person name="Doskar J."/>
            <person name="Pantucek R."/>
        </authorList>
    </citation>
    <scope>NUCLEOTIDE SEQUENCE [LARGE SCALE GENOMIC DNA]</scope>
    <source>
        <strain evidence="16 17">03/115</strain>
    </source>
</reference>
<dbReference type="Pfam" id="PF05697">
    <property type="entry name" value="Trigger_N"/>
    <property type="match status" value="1"/>
</dbReference>
<dbReference type="InterPro" id="IPR027304">
    <property type="entry name" value="Trigger_fact/SurA_dom_sf"/>
</dbReference>
<evidence type="ECO:0000256" key="7">
    <source>
        <dbReference type="ARBA" id="ARBA00023186"/>
    </source>
</evidence>
<dbReference type="Pfam" id="PF05698">
    <property type="entry name" value="Trigger_C"/>
    <property type="match status" value="1"/>
</dbReference>
<dbReference type="InterPro" id="IPR005215">
    <property type="entry name" value="Trig_fac"/>
</dbReference>
<dbReference type="GO" id="GO:0051083">
    <property type="term" value="P:'de novo' cotranslational protein folding"/>
    <property type="evidence" value="ECO:0007669"/>
    <property type="project" value="TreeGrafter"/>
</dbReference>
<gene>
    <name evidence="12" type="primary">tig</name>
    <name evidence="16" type="ORF">BHX94_01760</name>
</gene>
<dbReference type="NCBIfam" id="TIGR00115">
    <property type="entry name" value="tig"/>
    <property type="match status" value="1"/>
</dbReference>
<evidence type="ECO:0000256" key="11">
    <source>
        <dbReference type="ARBA" id="ARBA00029986"/>
    </source>
</evidence>
<dbReference type="GO" id="GO:0043022">
    <property type="term" value="F:ribosome binding"/>
    <property type="evidence" value="ECO:0007669"/>
    <property type="project" value="TreeGrafter"/>
</dbReference>
<dbReference type="GO" id="GO:0051301">
    <property type="term" value="P:cell division"/>
    <property type="evidence" value="ECO:0007669"/>
    <property type="project" value="UniProtKB-KW"/>
</dbReference>
<dbReference type="PIRSF" id="PIRSF003095">
    <property type="entry name" value="Trigger_factor"/>
    <property type="match status" value="1"/>
</dbReference>
<protein>
    <recommendedName>
        <fullName evidence="4 12">Trigger factor</fullName>
        <shortName evidence="12">TF</shortName>
        <ecNumber evidence="3 12">5.2.1.8</ecNumber>
    </recommendedName>
    <alternativeName>
        <fullName evidence="11 12">PPIase</fullName>
    </alternativeName>
</protein>
<evidence type="ECO:0000256" key="3">
    <source>
        <dbReference type="ARBA" id="ARBA00013194"/>
    </source>
</evidence>
<dbReference type="GO" id="GO:0015031">
    <property type="term" value="P:protein transport"/>
    <property type="evidence" value="ECO:0007669"/>
    <property type="project" value="UniProtKB-UniRule"/>
</dbReference>
<evidence type="ECO:0000256" key="6">
    <source>
        <dbReference type="ARBA" id="ARBA00023110"/>
    </source>
</evidence>
<dbReference type="OrthoDB" id="9767721at2"/>
<dbReference type="SUPFAM" id="SSF102735">
    <property type="entry name" value="Trigger factor ribosome-binding domain"/>
    <property type="match status" value="1"/>
</dbReference>
<dbReference type="InterPro" id="IPR008880">
    <property type="entry name" value="Trigger_fac_C"/>
</dbReference>
<dbReference type="AlphaFoldDB" id="A0A328A6P0"/>
<evidence type="ECO:0000313" key="16">
    <source>
        <dbReference type="EMBL" id="RAK50213.1"/>
    </source>
</evidence>
<dbReference type="PROSITE" id="PS50059">
    <property type="entry name" value="FKBP_PPIASE"/>
    <property type="match status" value="1"/>
</dbReference>
<keyword evidence="5 12" id="KW-0132">Cell division</keyword>
<comment type="subcellular location">
    <subcellularLocation>
        <location evidence="12">Cytoplasm</location>
    </subcellularLocation>
    <text evidence="12">About half TF is bound to the ribosome near the polypeptide exit tunnel while the other half is free in the cytoplasm.</text>
</comment>
<evidence type="ECO:0000259" key="15">
    <source>
        <dbReference type="PROSITE" id="PS50059"/>
    </source>
</evidence>
<dbReference type="HAMAP" id="MF_00303">
    <property type="entry name" value="Trigger_factor_Tig"/>
    <property type="match status" value="1"/>
</dbReference>
<dbReference type="Gene3D" id="3.10.50.40">
    <property type="match status" value="1"/>
</dbReference>
<evidence type="ECO:0000256" key="8">
    <source>
        <dbReference type="ARBA" id="ARBA00023235"/>
    </source>
</evidence>
<organism evidence="16 17">
    <name type="scientific">Macrococcoides bohemicum</name>
    <dbReference type="NCBI Taxonomy" id="1903056"/>
    <lineage>
        <taxon>Bacteria</taxon>
        <taxon>Bacillati</taxon>
        <taxon>Bacillota</taxon>
        <taxon>Bacilli</taxon>
        <taxon>Bacillales</taxon>
        <taxon>Staphylococcaceae</taxon>
        <taxon>Macrococcoides</taxon>
    </lineage>
</organism>
<comment type="caution">
    <text evidence="16">The sequence shown here is derived from an EMBL/GenBank/DDBJ whole genome shotgun (WGS) entry which is preliminary data.</text>
</comment>
<comment type="similarity">
    <text evidence="2 12 14">Belongs to the FKBP-type PPIase family. Tig subfamily.</text>
</comment>
<evidence type="ECO:0000256" key="4">
    <source>
        <dbReference type="ARBA" id="ARBA00016902"/>
    </source>
</evidence>
<evidence type="ECO:0000256" key="2">
    <source>
        <dbReference type="ARBA" id="ARBA00005464"/>
    </source>
</evidence>
<sequence length="427" mass="47617">MSAKWEKQEGNEGLLTVTVPEEEVKAGLDKAFAKVVKQVNVPGFRKGKMPRQMFEQRFGVESLFQDALDIILPDAYANAIDEVGINPVDRPEIDVEQMEKGKELIFTAKVTVEPEVELGDYKGLEVEKFESEVTEEELNEAINADLARKAELVVKEEGEVAEGDVVNLDFDGYVNDEAFEGGKAEGYDLEIGSGQFIPGFEEQLVGMKVGDEKDVNVTFPEEYHAEELAGKEAVFKVKINEVKSKEVPELDDEMAKELDESVDSVDAYKTKYKADLEEQKKLQAENDTKESLVMQAVENAKVDIPEAMINTELDRMMQEFEQRIAQQGLNLELYFQFSGQTEEQLKESMKADAEQRVKTNLTLAAIANAENIEVSDADVDAELSKMSEQFGMSVEDIKAALGNGAILKDDLRIQKAIDVLVSESKTK</sequence>
<keyword evidence="7 12" id="KW-0143">Chaperone</keyword>
<keyword evidence="6 12" id="KW-0697">Rotamase</keyword>
<comment type="catalytic activity">
    <reaction evidence="1 12 13">
        <text>[protein]-peptidylproline (omega=180) = [protein]-peptidylproline (omega=0)</text>
        <dbReference type="Rhea" id="RHEA:16237"/>
        <dbReference type="Rhea" id="RHEA-COMP:10747"/>
        <dbReference type="Rhea" id="RHEA-COMP:10748"/>
        <dbReference type="ChEBI" id="CHEBI:83833"/>
        <dbReference type="ChEBI" id="CHEBI:83834"/>
        <dbReference type="EC" id="5.2.1.8"/>
    </reaction>
</comment>
<dbReference type="FunFam" id="3.10.50.40:FF:000001">
    <property type="entry name" value="Trigger factor"/>
    <property type="match status" value="1"/>
</dbReference>
<dbReference type="PANTHER" id="PTHR30560:SF3">
    <property type="entry name" value="TRIGGER FACTOR-LIKE PROTEIN TIG, CHLOROPLASTIC"/>
    <property type="match status" value="1"/>
</dbReference>
<dbReference type="RefSeq" id="WP_111744759.1">
    <property type="nucleotide sequence ID" value="NZ_DALZDE010000001.1"/>
</dbReference>
<evidence type="ECO:0000256" key="9">
    <source>
        <dbReference type="ARBA" id="ARBA00023306"/>
    </source>
</evidence>
<dbReference type="Pfam" id="PF00254">
    <property type="entry name" value="FKBP_C"/>
    <property type="match status" value="1"/>
</dbReference>
<evidence type="ECO:0000313" key="17">
    <source>
        <dbReference type="Proteomes" id="UP000249579"/>
    </source>
</evidence>
<dbReference type="InterPro" id="IPR008881">
    <property type="entry name" value="Trigger_fac_ribosome-bd_bac"/>
</dbReference>
<dbReference type="SUPFAM" id="SSF109998">
    <property type="entry name" value="Triger factor/SurA peptide-binding domain-like"/>
    <property type="match status" value="1"/>
</dbReference>
<evidence type="ECO:0000256" key="1">
    <source>
        <dbReference type="ARBA" id="ARBA00000971"/>
    </source>
</evidence>
<dbReference type="GO" id="GO:0044183">
    <property type="term" value="F:protein folding chaperone"/>
    <property type="evidence" value="ECO:0007669"/>
    <property type="project" value="TreeGrafter"/>
</dbReference>
<dbReference type="InterPro" id="IPR036611">
    <property type="entry name" value="Trigger_fac_ribosome-bd_sf"/>
</dbReference>
<name>A0A328A6P0_9STAP</name>
<comment type="function">
    <text evidence="10 12">Involved in protein export. Acts as a chaperone by maintaining the newly synthesized protein in an open conformation. Functions as a peptidyl-prolyl cis-trans isomerase.</text>
</comment>
<evidence type="ECO:0000256" key="13">
    <source>
        <dbReference type="PROSITE-ProRule" id="PRU00277"/>
    </source>
</evidence>
<dbReference type="EC" id="5.2.1.8" evidence="3 12"/>
<feature type="domain" description="PPIase FKBP-type" evidence="15">
    <location>
        <begin position="163"/>
        <end position="245"/>
    </location>
</feature>
<keyword evidence="8 12" id="KW-0413">Isomerase</keyword>
<keyword evidence="12" id="KW-0963">Cytoplasm</keyword>
<dbReference type="GO" id="GO:0003755">
    <property type="term" value="F:peptidyl-prolyl cis-trans isomerase activity"/>
    <property type="evidence" value="ECO:0007669"/>
    <property type="project" value="UniProtKB-UniRule"/>
</dbReference>
<dbReference type="InterPro" id="IPR001179">
    <property type="entry name" value="PPIase_FKBP_dom"/>
</dbReference>
<evidence type="ECO:0000256" key="12">
    <source>
        <dbReference type="HAMAP-Rule" id="MF_00303"/>
    </source>
</evidence>
<proteinExistence type="inferred from homology"/>
<dbReference type="Proteomes" id="UP000249579">
    <property type="component" value="Unassembled WGS sequence"/>
</dbReference>
<comment type="domain">
    <text evidence="12">Consists of 3 domains; the N-terminus binds the ribosome, the middle domain has PPIase activity, while the C-terminus has intrinsic chaperone activity on its own.</text>
</comment>